<proteinExistence type="predicted"/>
<feature type="transmembrane region" description="Helical" evidence="1">
    <location>
        <begin position="79"/>
        <end position="99"/>
    </location>
</feature>
<dbReference type="RefSeq" id="WP_386438628.1">
    <property type="nucleotide sequence ID" value="NZ_JBHSBB010000052.1"/>
</dbReference>
<reference evidence="3" key="1">
    <citation type="journal article" date="2019" name="Int. J. Syst. Evol. Microbiol.">
        <title>The Global Catalogue of Microorganisms (GCM) 10K type strain sequencing project: providing services to taxonomists for standard genome sequencing and annotation.</title>
        <authorList>
            <consortium name="The Broad Institute Genomics Platform"/>
            <consortium name="The Broad Institute Genome Sequencing Center for Infectious Disease"/>
            <person name="Wu L."/>
            <person name="Ma J."/>
        </authorList>
    </citation>
    <scope>NUCLEOTIDE SEQUENCE [LARGE SCALE GENOMIC DNA]</scope>
    <source>
        <strain evidence="3">CGMCC 4.7237</strain>
    </source>
</reference>
<feature type="transmembrane region" description="Helical" evidence="1">
    <location>
        <begin position="111"/>
        <end position="129"/>
    </location>
</feature>
<accession>A0ABV8HZV6</accession>
<protein>
    <submittedName>
        <fullName evidence="2">Uncharacterized protein</fullName>
    </submittedName>
</protein>
<keyword evidence="3" id="KW-1185">Reference proteome</keyword>
<dbReference type="EMBL" id="JBHSBB010000052">
    <property type="protein sequence ID" value="MFC4036617.1"/>
    <property type="molecule type" value="Genomic_DNA"/>
</dbReference>
<gene>
    <name evidence="2" type="ORF">ACFO3J_35040</name>
</gene>
<name>A0ABV8HZV6_9ACTN</name>
<feature type="transmembrane region" description="Helical" evidence="1">
    <location>
        <begin position="12"/>
        <end position="29"/>
    </location>
</feature>
<evidence type="ECO:0000256" key="1">
    <source>
        <dbReference type="SAM" id="Phobius"/>
    </source>
</evidence>
<feature type="transmembrane region" description="Helical" evidence="1">
    <location>
        <begin position="49"/>
        <end position="72"/>
    </location>
</feature>
<evidence type="ECO:0000313" key="3">
    <source>
        <dbReference type="Proteomes" id="UP001595765"/>
    </source>
</evidence>
<evidence type="ECO:0000313" key="2">
    <source>
        <dbReference type="EMBL" id="MFC4036617.1"/>
    </source>
</evidence>
<dbReference type="Proteomes" id="UP001595765">
    <property type="component" value="Unassembled WGS sequence"/>
</dbReference>
<sequence>MQITFAPSDFPPIALGFFGLGTGYLIWAPHELVGWPKRDERVDRSLGVWGIWLPGFCQFVTGLILIIGLTWFQVFQNRTLYMTAFAFSAYGIHWFSLGWNRYRGNDPRPNAGMSVAFMLISAMGATVFFRVGDWPVGLVFLGLFAVYFSEFFLSFGTPLAERALGLFHLATGAWLLYVAYAVAVDFALGYHWRT</sequence>
<keyword evidence="1" id="KW-1133">Transmembrane helix</keyword>
<keyword evidence="1" id="KW-0812">Transmembrane</keyword>
<feature type="transmembrane region" description="Helical" evidence="1">
    <location>
        <begin position="167"/>
        <end position="188"/>
    </location>
</feature>
<comment type="caution">
    <text evidence="2">The sequence shown here is derived from an EMBL/GenBank/DDBJ whole genome shotgun (WGS) entry which is preliminary data.</text>
</comment>
<organism evidence="2 3">
    <name type="scientific">Streptomyces polygonati</name>
    <dbReference type="NCBI Taxonomy" id="1617087"/>
    <lineage>
        <taxon>Bacteria</taxon>
        <taxon>Bacillati</taxon>
        <taxon>Actinomycetota</taxon>
        <taxon>Actinomycetes</taxon>
        <taxon>Kitasatosporales</taxon>
        <taxon>Streptomycetaceae</taxon>
        <taxon>Streptomyces</taxon>
    </lineage>
</organism>
<feature type="transmembrane region" description="Helical" evidence="1">
    <location>
        <begin position="136"/>
        <end position="155"/>
    </location>
</feature>
<keyword evidence="1" id="KW-0472">Membrane</keyword>